<dbReference type="Proteomes" id="UP000295294">
    <property type="component" value="Plasmid unnamed1"/>
</dbReference>
<dbReference type="PIRSF" id="PIRSF017082">
    <property type="entry name" value="YflP"/>
    <property type="match status" value="1"/>
</dbReference>
<organism evidence="3 4">
    <name type="scientific">Cupriavidus oxalaticus</name>
    <dbReference type="NCBI Taxonomy" id="96344"/>
    <lineage>
        <taxon>Bacteria</taxon>
        <taxon>Pseudomonadati</taxon>
        <taxon>Pseudomonadota</taxon>
        <taxon>Betaproteobacteria</taxon>
        <taxon>Burkholderiales</taxon>
        <taxon>Burkholderiaceae</taxon>
        <taxon>Cupriavidus</taxon>
    </lineage>
</organism>
<dbReference type="Pfam" id="PF03401">
    <property type="entry name" value="TctC"/>
    <property type="match status" value="1"/>
</dbReference>
<dbReference type="InterPro" id="IPR042100">
    <property type="entry name" value="Bug_dom1"/>
</dbReference>
<dbReference type="PANTHER" id="PTHR42928">
    <property type="entry name" value="TRICARBOXYLATE-BINDING PROTEIN"/>
    <property type="match status" value="1"/>
</dbReference>
<dbReference type="EMBL" id="CP038636">
    <property type="protein sequence ID" value="QBY55392.1"/>
    <property type="molecule type" value="Genomic_DNA"/>
</dbReference>
<comment type="similarity">
    <text evidence="1">Belongs to the UPF0065 (bug) family.</text>
</comment>
<dbReference type="AlphaFoldDB" id="A0A4V1BZI0"/>
<reference evidence="3 4" key="1">
    <citation type="submission" date="2019-03" db="EMBL/GenBank/DDBJ databases">
        <title>Efficiently degradation of phenoxyalkanoic acid herbicides by Cupriavidus oxalaticus strain X32.</title>
        <authorList>
            <person name="Sheng X."/>
        </authorList>
    </citation>
    <scope>NUCLEOTIDE SEQUENCE [LARGE SCALE GENOMIC DNA]</scope>
    <source>
        <strain evidence="3 4">X32</strain>
        <plasmid evidence="3 4">unnamed1</plasmid>
    </source>
</reference>
<proteinExistence type="inferred from homology"/>
<dbReference type="CDD" id="cd07012">
    <property type="entry name" value="PBP2_Bug_TTT"/>
    <property type="match status" value="1"/>
</dbReference>
<dbReference type="Gene3D" id="3.40.190.150">
    <property type="entry name" value="Bordetella uptake gene, domain 1"/>
    <property type="match status" value="1"/>
</dbReference>
<evidence type="ECO:0000313" key="4">
    <source>
        <dbReference type="Proteomes" id="UP000295294"/>
    </source>
</evidence>
<geneLocation type="plasmid" evidence="3">
    <name>unnamed1</name>
</geneLocation>
<accession>A0A4V1BZI0</accession>
<gene>
    <name evidence="3" type="ORF">E0W60_30525</name>
</gene>
<keyword evidence="3" id="KW-0614">Plasmid</keyword>
<dbReference type="OrthoDB" id="8678477at2"/>
<protein>
    <submittedName>
        <fullName evidence="3">Tripartite tricarboxylate transporter substrate binding protein</fullName>
    </submittedName>
</protein>
<dbReference type="KEGG" id="cox:E0W60_30525"/>
<name>A0A4V1BZI0_9BURK</name>
<evidence type="ECO:0000313" key="3">
    <source>
        <dbReference type="EMBL" id="QBY55392.1"/>
    </source>
</evidence>
<dbReference type="InterPro" id="IPR005064">
    <property type="entry name" value="BUG"/>
</dbReference>
<dbReference type="SUPFAM" id="SSF53850">
    <property type="entry name" value="Periplasmic binding protein-like II"/>
    <property type="match status" value="1"/>
</dbReference>
<sequence length="355" mass="36827">MARAVTSPERGGRESPPQTARGEMMELPFEPGRRMLLLGAAGCALGAALPSAGIGAEPAYPARPVRLVVPFSSGSGTDVLARVYARIVGELAGQPFVVENRGGANGVIGAKAVLGAPCDGYTVLFASATVLATNAALYRQPPYDPLADFTPVTVLDGGYCVVAVPASSSWKSMAALAAEAKRRPGALNHGAGTPTYAMWSAWLNEILGIDTANIVYKGSGDALNAVVSGQVDYAILSGGVADAMIRAGRLRALMVTDNKRSPMFPGVPAAPEAGASGFRAFAWTGVAVRSGTPEDIVRTLTTLFMRAAEHPDVRSSLAKLGYVPMVTGPAGMRKFQQEEIERSRRLVAAAGIAVE</sequence>
<feature type="region of interest" description="Disordered" evidence="2">
    <location>
        <begin position="1"/>
        <end position="24"/>
    </location>
</feature>
<dbReference type="PANTHER" id="PTHR42928:SF5">
    <property type="entry name" value="BLR1237 PROTEIN"/>
    <property type="match status" value="1"/>
</dbReference>
<evidence type="ECO:0000256" key="2">
    <source>
        <dbReference type="SAM" id="MobiDB-lite"/>
    </source>
</evidence>
<dbReference type="Gene3D" id="3.40.190.10">
    <property type="entry name" value="Periplasmic binding protein-like II"/>
    <property type="match status" value="1"/>
</dbReference>
<evidence type="ECO:0000256" key="1">
    <source>
        <dbReference type="ARBA" id="ARBA00006987"/>
    </source>
</evidence>